<reference evidence="5" key="2">
    <citation type="submission" date="2021-04" db="EMBL/GenBank/DDBJ databases">
        <authorList>
            <person name="Gilroy R."/>
        </authorList>
    </citation>
    <scope>NUCLEOTIDE SEQUENCE</scope>
    <source>
        <strain evidence="5">5790</strain>
    </source>
</reference>
<dbReference type="PANTHER" id="PTHR37299">
    <property type="entry name" value="TRANSCRIPTIONAL REGULATOR-RELATED"/>
    <property type="match status" value="1"/>
</dbReference>
<dbReference type="AlphaFoldDB" id="A0A9D1TL29"/>
<gene>
    <name evidence="5" type="ORF">H9900_01055</name>
</gene>
<proteinExistence type="predicted"/>
<evidence type="ECO:0000259" key="4">
    <source>
        <dbReference type="PROSITE" id="PS50930"/>
    </source>
</evidence>
<evidence type="ECO:0000313" key="6">
    <source>
        <dbReference type="Proteomes" id="UP000824162"/>
    </source>
</evidence>
<dbReference type="PROSITE" id="PS50930">
    <property type="entry name" value="HTH_LYTTR"/>
    <property type="match status" value="1"/>
</dbReference>
<dbReference type="GO" id="GO:0000156">
    <property type="term" value="F:phosphorelay response regulator activity"/>
    <property type="evidence" value="ECO:0007669"/>
    <property type="project" value="InterPro"/>
</dbReference>
<dbReference type="Proteomes" id="UP000824162">
    <property type="component" value="Unassembled WGS sequence"/>
</dbReference>
<dbReference type="PANTHER" id="PTHR37299:SF3">
    <property type="entry name" value="STAGE 0 SPORULATION PROTEIN A HOMOLOG"/>
    <property type="match status" value="1"/>
</dbReference>
<protein>
    <submittedName>
        <fullName evidence="5">LytTR family transcriptional regulator</fullName>
    </submittedName>
</protein>
<dbReference type="SMART" id="SM00850">
    <property type="entry name" value="LytTR"/>
    <property type="match status" value="1"/>
</dbReference>
<keyword evidence="3" id="KW-0010">Activator</keyword>
<accession>A0A9D1TL29</accession>
<evidence type="ECO:0000313" key="5">
    <source>
        <dbReference type="EMBL" id="HIV85380.1"/>
    </source>
</evidence>
<name>A0A9D1TL29_9FIRM</name>
<feature type="domain" description="HTH LytTR-type" evidence="4">
    <location>
        <begin position="134"/>
        <end position="234"/>
    </location>
</feature>
<evidence type="ECO:0000256" key="1">
    <source>
        <dbReference type="ARBA" id="ARBA00022490"/>
    </source>
</evidence>
<reference evidence="5" key="1">
    <citation type="journal article" date="2021" name="PeerJ">
        <title>Extensive microbial diversity within the chicken gut microbiome revealed by metagenomics and culture.</title>
        <authorList>
            <person name="Gilroy R."/>
            <person name="Ravi A."/>
            <person name="Getino M."/>
            <person name="Pursley I."/>
            <person name="Horton D.L."/>
            <person name="Alikhan N.F."/>
            <person name="Baker D."/>
            <person name="Gharbi K."/>
            <person name="Hall N."/>
            <person name="Watson M."/>
            <person name="Adriaenssens E.M."/>
            <person name="Foster-Nyarko E."/>
            <person name="Jarju S."/>
            <person name="Secka A."/>
            <person name="Antonio M."/>
            <person name="Oren A."/>
            <person name="Chaudhuri R.R."/>
            <person name="La Ragione R."/>
            <person name="Hildebrand F."/>
            <person name="Pallen M.J."/>
        </authorList>
    </citation>
    <scope>NUCLEOTIDE SEQUENCE</scope>
    <source>
        <strain evidence="5">5790</strain>
    </source>
</reference>
<sequence>MPSLLTYSREKSELSQIRSVMRDDIAWRFEEEWDCRGLDDLDEFLKTVTKLRSEIVCYDVTNKGAISKLSETRQDFDNSQLVIISDNTVSPMEYMKPSIHPASLFMRPLDERMIRRGILEILETIDKDDGSGKFIIKTRSGNEVLRYRDISCFEARERRIFVRCGRRELHFYDTLDNLAKRLPDTFLRCHKSFIINTAKIECVNLPKNTVVLTGELDIPVSRTYKPAIKEFMAK</sequence>
<dbReference type="InterPro" id="IPR046947">
    <property type="entry name" value="LytR-like"/>
</dbReference>
<keyword evidence="2" id="KW-0902">Two-component regulatory system</keyword>
<evidence type="ECO:0000256" key="3">
    <source>
        <dbReference type="ARBA" id="ARBA00023159"/>
    </source>
</evidence>
<dbReference type="InterPro" id="IPR007492">
    <property type="entry name" value="LytTR_DNA-bd_dom"/>
</dbReference>
<dbReference type="GO" id="GO:0003677">
    <property type="term" value="F:DNA binding"/>
    <property type="evidence" value="ECO:0007669"/>
    <property type="project" value="InterPro"/>
</dbReference>
<dbReference type="EMBL" id="DXIJ01000020">
    <property type="protein sequence ID" value="HIV85380.1"/>
    <property type="molecule type" value="Genomic_DNA"/>
</dbReference>
<dbReference type="Pfam" id="PF04397">
    <property type="entry name" value="LytTR"/>
    <property type="match status" value="1"/>
</dbReference>
<evidence type="ECO:0000256" key="2">
    <source>
        <dbReference type="ARBA" id="ARBA00023012"/>
    </source>
</evidence>
<keyword evidence="1" id="KW-0963">Cytoplasm</keyword>
<organism evidence="5 6">
    <name type="scientific">Candidatus Monoglobus merdigallinarum</name>
    <dbReference type="NCBI Taxonomy" id="2838698"/>
    <lineage>
        <taxon>Bacteria</taxon>
        <taxon>Bacillati</taxon>
        <taxon>Bacillota</taxon>
        <taxon>Clostridia</taxon>
        <taxon>Monoglobales</taxon>
        <taxon>Monoglobaceae</taxon>
        <taxon>Monoglobus</taxon>
    </lineage>
</organism>
<dbReference type="Gene3D" id="2.40.50.1020">
    <property type="entry name" value="LytTr DNA-binding domain"/>
    <property type="match status" value="1"/>
</dbReference>
<comment type="caution">
    <text evidence="5">The sequence shown here is derived from an EMBL/GenBank/DDBJ whole genome shotgun (WGS) entry which is preliminary data.</text>
</comment>